<feature type="transmembrane region" description="Helical" evidence="9">
    <location>
        <begin position="182"/>
        <end position="204"/>
    </location>
</feature>
<keyword evidence="6 9" id="KW-0812">Transmembrane</keyword>
<reference evidence="13 14" key="1">
    <citation type="journal article" date="2023" name="Elife">
        <title>Identification of key yeast species and microbe-microbe interactions impacting larval growth of Drosophila in the wild.</title>
        <authorList>
            <person name="Mure A."/>
            <person name="Sugiura Y."/>
            <person name="Maeda R."/>
            <person name="Honda K."/>
            <person name="Sakurai N."/>
            <person name="Takahashi Y."/>
            <person name="Watada M."/>
            <person name="Katoh T."/>
            <person name="Gotoh A."/>
            <person name="Gotoh Y."/>
            <person name="Taniguchi I."/>
            <person name="Nakamura K."/>
            <person name="Hayashi T."/>
            <person name="Katayama T."/>
            <person name="Uemura T."/>
            <person name="Hattori Y."/>
        </authorList>
    </citation>
    <scope>NUCLEOTIDE SEQUENCE [LARGE SCALE GENOMIC DNA]</scope>
    <source>
        <strain evidence="13 14">KH-74</strain>
    </source>
</reference>
<dbReference type="GO" id="GO:0005789">
    <property type="term" value="C:endoplasmic reticulum membrane"/>
    <property type="evidence" value="ECO:0007669"/>
    <property type="project" value="UniProtKB-SubCell"/>
</dbReference>
<feature type="transmembrane region" description="Helical" evidence="9">
    <location>
        <begin position="86"/>
        <end position="106"/>
    </location>
</feature>
<evidence type="ECO:0000256" key="10">
    <source>
        <dbReference type="SAM" id="MobiDB-lite"/>
    </source>
</evidence>
<dbReference type="InterPro" id="IPR027005">
    <property type="entry name" value="PMT-like"/>
</dbReference>
<evidence type="ECO:0000256" key="6">
    <source>
        <dbReference type="ARBA" id="ARBA00022692"/>
    </source>
</evidence>
<dbReference type="InterPro" id="IPR032421">
    <property type="entry name" value="PMT_4TMC"/>
</dbReference>
<gene>
    <name evidence="13" type="ORF">DAKH74_012870</name>
</gene>
<dbReference type="EMBL" id="BTGD01000003">
    <property type="protein sequence ID" value="GMM54671.1"/>
    <property type="molecule type" value="Genomic_DNA"/>
</dbReference>
<evidence type="ECO:0000256" key="4">
    <source>
        <dbReference type="ARBA" id="ARBA00022676"/>
    </source>
</evidence>
<evidence type="ECO:0000313" key="13">
    <source>
        <dbReference type="EMBL" id="GMM54671.1"/>
    </source>
</evidence>
<dbReference type="Pfam" id="PF02366">
    <property type="entry name" value="PMT"/>
    <property type="match status" value="1"/>
</dbReference>
<protein>
    <recommendedName>
        <fullName evidence="9">Dolichyl-phosphate-mannose--protein mannosyltransferase</fullName>
        <ecNumber evidence="9">2.4.1.109</ecNumber>
    </recommendedName>
</protein>
<keyword evidence="4 9" id="KW-0328">Glycosyltransferase</keyword>
<name>A0AAV5RVJ8_MAUHU</name>
<comment type="similarity">
    <text evidence="3 9">Belongs to the glycosyltransferase 39 family.</text>
</comment>
<evidence type="ECO:0000259" key="12">
    <source>
        <dbReference type="Pfam" id="PF16192"/>
    </source>
</evidence>
<feature type="domain" description="ArnT-like N-terminal" evidence="11">
    <location>
        <begin position="48"/>
        <end position="299"/>
    </location>
</feature>
<feature type="transmembrane region" description="Helical" evidence="9">
    <location>
        <begin position="617"/>
        <end position="637"/>
    </location>
</feature>
<feature type="transmembrane region" description="Helical" evidence="9">
    <location>
        <begin position="156"/>
        <end position="175"/>
    </location>
</feature>
<dbReference type="PANTHER" id="PTHR10050">
    <property type="entry name" value="DOLICHYL-PHOSPHATE-MANNOSE--PROTEIN MANNOSYLTRANSFERASE"/>
    <property type="match status" value="1"/>
</dbReference>
<evidence type="ECO:0000256" key="5">
    <source>
        <dbReference type="ARBA" id="ARBA00022679"/>
    </source>
</evidence>
<feature type="transmembrane region" description="Helical" evidence="9">
    <location>
        <begin position="691"/>
        <end position="713"/>
    </location>
</feature>
<dbReference type="Pfam" id="PF16192">
    <property type="entry name" value="PMT_4TMC"/>
    <property type="match status" value="1"/>
</dbReference>
<accession>A0AAV5RVJ8</accession>
<evidence type="ECO:0000256" key="1">
    <source>
        <dbReference type="ARBA" id="ARBA00004127"/>
    </source>
</evidence>
<keyword evidence="7 9" id="KW-1133">Transmembrane helix</keyword>
<dbReference type="InterPro" id="IPR003342">
    <property type="entry name" value="ArnT-like_N"/>
</dbReference>
<keyword evidence="9" id="KW-0256">Endoplasmic reticulum</keyword>
<evidence type="ECO:0000256" key="9">
    <source>
        <dbReference type="RuleBase" id="RU367007"/>
    </source>
</evidence>
<dbReference type="PANTHER" id="PTHR10050:SF51">
    <property type="entry name" value="PROTEIN O-MANNOSYL-TRANSFERASE 1"/>
    <property type="match status" value="1"/>
</dbReference>
<organism evidence="13 14">
    <name type="scientific">Maudiozyma humilis</name>
    <name type="common">Sour dough yeast</name>
    <name type="synonym">Kazachstania humilis</name>
    <dbReference type="NCBI Taxonomy" id="51915"/>
    <lineage>
        <taxon>Eukaryota</taxon>
        <taxon>Fungi</taxon>
        <taxon>Dikarya</taxon>
        <taxon>Ascomycota</taxon>
        <taxon>Saccharomycotina</taxon>
        <taxon>Saccharomycetes</taxon>
        <taxon>Saccharomycetales</taxon>
        <taxon>Saccharomycetaceae</taxon>
        <taxon>Maudiozyma</taxon>
    </lineage>
</organism>
<feature type="transmembrane region" description="Helical" evidence="9">
    <location>
        <begin position="584"/>
        <end position="605"/>
    </location>
</feature>
<sequence>MAAMKHPTTREKVADSSDHETDFKLNSENLFKRQLPDSLQRYRSYCIIITLLGLIVRVIRISYPDQVVFDEVHFGKFASYYLERRFFFDIHPPLAKMYIAFIGYIIGYDGSFKFDYVGQPYVQNGEVLAPFVSYRLVNAILGTCIIPLVFESLKHLGCYASTCAFGALLFALDNAQVGQTRFIFLDTILLLSIMATLYSCIRFYKLQVVCTSSFTKEWYFWLVQTGFWLSCSMSCKYIGVMTYLSVGLLIIYNLYQLCMSRRCPSLRMFLRHFIQRLNYLVLLPFVVYLFWFWVHFKILKYGGDDNEFMSETFQDSLQFRSEYLGKIDQFQVNIYDNITIKHDVTSVFLGENSDIGLVVSANISSDVNAVWEVLPAFVDDNIDIGEELTLNEAVRLRNVESGKYLSYSNDENSHDYLMVADIPHTFDEYDYTVFQLLPVREIDAFHNVDTHRTVFKIFNEKAGAMIFVSSENSTTSVLNRESIRATRDPSEYCFAGNDWHVDTITNIDESRKQDIFDREVIDYPFFSKWSELQHAMFMYNNDLSSEHAFASHPSSWPLSLSGVLYWTNAEKRDQIYLIGNIITWWFQSFSLLAYALLILCDFVGVKLSNRLVPRYQEVVHGPLLFLFLAWGCHYFPFFLMERQKFLHHYLPAQMIACLFTALFWQTVICASEQNTQEETTEKCEETRGRLLWFYMFISVLVVSCFVFFAPLIYGWPILEPEQVRQREWFNIELNFT</sequence>
<keyword evidence="8 9" id="KW-0472">Membrane</keyword>
<feature type="transmembrane region" description="Helical" evidence="9">
    <location>
        <begin position="649"/>
        <end position="670"/>
    </location>
</feature>
<dbReference type="GO" id="GO:0004169">
    <property type="term" value="F:dolichyl-phosphate-mannose-protein mannosyltransferase activity"/>
    <property type="evidence" value="ECO:0007669"/>
    <property type="project" value="UniProtKB-UniRule"/>
</dbReference>
<comment type="catalytic activity">
    <reaction evidence="9">
        <text>a di-trans,poly-cis-dolichyl beta-D-mannosyl phosphate + L-threonyl-[protein] = 3-O-(alpha-D-mannosyl)-L-threonyl-[protein] + a di-trans,poly-cis-dolichyl phosphate + H(+)</text>
        <dbReference type="Rhea" id="RHEA:53396"/>
        <dbReference type="Rhea" id="RHEA-COMP:11060"/>
        <dbReference type="Rhea" id="RHEA-COMP:13547"/>
        <dbReference type="Rhea" id="RHEA-COMP:19498"/>
        <dbReference type="Rhea" id="RHEA-COMP:19501"/>
        <dbReference type="ChEBI" id="CHEBI:15378"/>
        <dbReference type="ChEBI" id="CHEBI:30013"/>
        <dbReference type="ChEBI" id="CHEBI:57683"/>
        <dbReference type="ChEBI" id="CHEBI:58211"/>
        <dbReference type="ChEBI" id="CHEBI:137323"/>
        <dbReference type="EC" id="2.4.1.109"/>
    </reaction>
</comment>
<dbReference type="InterPro" id="IPR036300">
    <property type="entry name" value="MIR_dom_sf"/>
</dbReference>
<keyword evidence="14" id="KW-1185">Reference proteome</keyword>
<comment type="caution">
    <text evidence="13">The sequence shown here is derived from an EMBL/GenBank/DDBJ whole genome shotgun (WGS) entry which is preliminary data.</text>
</comment>
<feature type="transmembrane region" description="Helical" evidence="9">
    <location>
        <begin position="237"/>
        <end position="255"/>
    </location>
</feature>
<comment type="function">
    <text evidence="9">Transfers mannose from Dol-P-mannose to Ser or Thr residues on proteins.</text>
</comment>
<feature type="transmembrane region" description="Helical" evidence="9">
    <location>
        <begin position="276"/>
        <end position="294"/>
    </location>
</feature>
<evidence type="ECO:0000256" key="2">
    <source>
        <dbReference type="ARBA" id="ARBA00004922"/>
    </source>
</evidence>
<keyword evidence="5 9" id="KW-0808">Transferase</keyword>
<feature type="transmembrane region" description="Helical" evidence="9">
    <location>
        <begin position="127"/>
        <end position="150"/>
    </location>
</feature>
<evidence type="ECO:0000313" key="14">
    <source>
        <dbReference type="Proteomes" id="UP001377567"/>
    </source>
</evidence>
<dbReference type="SUPFAM" id="SSF82109">
    <property type="entry name" value="MIR domain"/>
    <property type="match status" value="1"/>
</dbReference>
<dbReference type="Proteomes" id="UP001377567">
    <property type="component" value="Unassembled WGS sequence"/>
</dbReference>
<comment type="pathway">
    <text evidence="2 9">Protein modification; protein glycosylation.</text>
</comment>
<evidence type="ECO:0000256" key="3">
    <source>
        <dbReference type="ARBA" id="ARBA00007222"/>
    </source>
</evidence>
<dbReference type="EC" id="2.4.1.109" evidence="9"/>
<dbReference type="AlphaFoldDB" id="A0AAV5RVJ8"/>
<feature type="compositionally biased region" description="Basic and acidic residues" evidence="10">
    <location>
        <begin position="8"/>
        <end position="20"/>
    </location>
</feature>
<comment type="subcellular location">
    <subcellularLocation>
        <location evidence="1">Endomembrane system</location>
        <topology evidence="1">Multi-pass membrane protein</topology>
    </subcellularLocation>
    <subcellularLocation>
        <location evidence="9">Endoplasmic reticulum membrane</location>
        <topology evidence="9">Multi-pass membrane protein</topology>
    </subcellularLocation>
</comment>
<feature type="region of interest" description="Disordered" evidence="10">
    <location>
        <begin position="1"/>
        <end position="20"/>
    </location>
</feature>
<feature type="domain" description="Protein O-mannosyl-transferase C-terminal four TM" evidence="12">
    <location>
        <begin position="525"/>
        <end position="730"/>
    </location>
</feature>
<evidence type="ECO:0000256" key="8">
    <source>
        <dbReference type="ARBA" id="ARBA00023136"/>
    </source>
</evidence>
<evidence type="ECO:0000259" key="11">
    <source>
        <dbReference type="Pfam" id="PF02366"/>
    </source>
</evidence>
<proteinExistence type="inferred from homology"/>
<evidence type="ECO:0000256" key="7">
    <source>
        <dbReference type="ARBA" id="ARBA00022989"/>
    </source>
</evidence>
<comment type="catalytic activity">
    <reaction evidence="9">
        <text>a di-trans,poly-cis-dolichyl beta-D-mannosyl phosphate + L-seryl-[protein] = 3-O-(alpha-D-mannosyl)-L-seryl-[protein] + a di-trans,poly-cis-dolichyl phosphate + H(+)</text>
        <dbReference type="Rhea" id="RHEA:17377"/>
        <dbReference type="Rhea" id="RHEA-COMP:9863"/>
        <dbReference type="Rhea" id="RHEA-COMP:13546"/>
        <dbReference type="Rhea" id="RHEA-COMP:19498"/>
        <dbReference type="Rhea" id="RHEA-COMP:19501"/>
        <dbReference type="ChEBI" id="CHEBI:15378"/>
        <dbReference type="ChEBI" id="CHEBI:29999"/>
        <dbReference type="ChEBI" id="CHEBI:57683"/>
        <dbReference type="ChEBI" id="CHEBI:58211"/>
        <dbReference type="ChEBI" id="CHEBI:137321"/>
        <dbReference type="EC" id="2.4.1.109"/>
    </reaction>
</comment>